<keyword evidence="2" id="KW-1185">Reference proteome</keyword>
<dbReference type="PATRIC" id="fig|45070.6.peg.2128"/>
<evidence type="ECO:0000313" key="2">
    <source>
        <dbReference type="Proteomes" id="UP000054725"/>
    </source>
</evidence>
<dbReference type="EMBL" id="LNYO01000019">
    <property type="protein sequence ID" value="KTD34049.1"/>
    <property type="molecule type" value="Genomic_DNA"/>
</dbReference>
<organism evidence="1 2">
    <name type="scientific">Legionella nautarum</name>
    <dbReference type="NCBI Taxonomy" id="45070"/>
    <lineage>
        <taxon>Bacteria</taxon>
        <taxon>Pseudomonadati</taxon>
        <taxon>Pseudomonadota</taxon>
        <taxon>Gammaproteobacteria</taxon>
        <taxon>Legionellales</taxon>
        <taxon>Legionellaceae</taxon>
        <taxon>Legionella</taxon>
    </lineage>
</organism>
<evidence type="ECO:0000313" key="1">
    <source>
        <dbReference type="EMBL" id="KTD34049.1"/>
    </source>
</evidence>
<accession>A0A0W0WNX9</accession>
<dbReference type="Proteomes" id="UP000054725">
    <property type="component" value="Unassembled WGS sequence"/>
</dbReference>
<reference evidence="1 2" key="1">
    <citation type="submission" date="2015-11" db="EMBL/GenBank/DDBJ databases">
        <title>Genomic analysis of 38 Legionella species identifies large and diverse effector repertoires.</title>
        <authorList>
            <person name="Burstein D."/>
            <person name="Amaro F."/>
            <person name="Zusman T."/>
            <person name="Lifshitz Z."/>
            <person name="Cohen O."/>
            <person name="Gilbert J.A."/>
            <person name="Pupko T."/>
            <person name="Shuman H.A."/>
            <person name="Segal G."/>
        </authorList>
    </citation>
    <scope>NUCLEOTIDE SEQUENCE [LARGE SCALE GENOMIC DNA]</scope>
    <source>
        <strain evidence="1 2">ATCC 49506</strain>
    </source>
</reference>
<proteinExistence type="predicted"/>
<sequence>MAIKTLENQANLDGTVMFLNAAIKTYLNRPTNQQRTDGSFLQLKTMMAQDLYICELRCADKEGEEYNQVDLLGFKNEEAICFTLYTNSRLTVVDFKEVNLRDMSDSAQKLATRLKEEFGVTVKTPDANP</sequence>
<name>A0A0W0WNX9_9GAMM</name>
<dbReference type="RefSeq" id="WP_058505035.1">
    <property type="nucleotide sequence ID" value="NZ_CAAAIF010000018.1"/>
</dbReference>
<comment type="caution">
    <text evidence="1">The sequence shown here is derived from an EMBL/GenBank/DDBJ whole genome shotgun (WGS) entry which is preliminary data.</text>
</comment>
<gene>
    <name evidence="1" type="ORF">Lnau_2019</name>
</gene>
<protein>
    <submittedName>
        <fullName evidence="1">Uncharacterized protein</fullName>
    </submittedName>
</protein>
<dbReference type="OrthoDB" id="5657125at2"/>
<dbReference type="AlphaFoldDB" id="A0A0W0WNX9"/>